<accession>A0A9N7UAR2</accession>
<comment type="caution">
    <text evidence="2">The sequence shown here is derived from an EMBL/GenBank/DDBJ whole genome shotgun (WGS) entry which is preliminary data.</text>
</comment>
<evidence type="ECO:0000256" key="1">
    <source>
        <dbReference type="SAM" id="MobiDB-lite"/>
    </source>
</evidence>
<feature type="compositionally biased region" description="Basic and acidic residues" evidence="1">
    <location>
        <begin position="70"/>
        <end position="120"/>
    </location>
</feature>
<name>A0A9N7UAR2_PLEPL</name>
<feature type="compositionally biased region" description="Polar residues" evidence="1">
    <location>
        <begin position="23"/>
        <end position="48"/>
    </location>
</feature>
<evidence type="ECO:0000313" key="3">
    <source>
        <dbReference type="Proteomes" id="UP001153269"/>
    </source>
</evidence>
<reference evidence="2" key="1">
    <citation type="submission" date="2020-03" db="EMBL/GenBank/DDBJ databases">
        <authorList>
            <person name="Weist P."/>
        </authorList>
    </citation>
    <scope>NUCLEOTIDE SEQUENCE</scope>
</reference>
<dbReference type="AlphaFoldDB" id="A0A9N7UAR2"/>
<gene>
    <name evidence="2" type="ORF">PLEPLA_LOCUS15552</name>
</gene>
<keyword evidence="3" id="KW-1185">Reference proteome</keyword>
<dbReference type="Proteomes" id="UP001153269">
    <property type="component" value="Unassembled WGS sequence"/>
</dbReference>
<dbReference type="EMBL" id="CADEAL010000982">
    <property type="protein sequence ID" value="CAB1427611.1"/>
    <property type="molecule type" value="Genomic_DNA"/>
</dbReference>
<sequence length="145" mass="16343">MNPVEVIQWKSRTEVQSLEAVGSKQNVNHSRASQSVSLGTPRNSSRTSGVPHIPVWAQLVRSRVQINLPRAERQREGVEREREGAEREREGAEREREGAEREREGAEREREGAEQEREGAKPGPAASARFTTEPLKETDSNLKHL</sequence>
<feature type="region of interest" description="Disordered" evidence="1">
    <location>
        <begin position="19"/>
        <end position="51"/>
    </location>
</feature>
<feature type="region of interest" description="Disordered" evidence="1">
    <location>
        <begin position="64"/>
        <end position="145"/>
    </location>
</feature>
<evidence type="ECO:0000313" key="2">
    <source>
        <dbReference type="EMBL" id="CAB1427611.1"/>
    </source>
</evidence>
<organism evidence="2 3">
    <name type="scientific">Pleuronectes platessa</name>
    <name type="common">European plaice</name>
    <dbReference type="NCBI Taxonomy" id="8262"/>
    <lineage>
        <taxon>Eukaryota</taxon>
        <taxon>Metazoa</taxon>
        <taxon>Chordata</taxon>
        <taxon>Craniata</taxon>
        <taxon>Vertebrata</taxon>
        <taxon>Euteleostomi</taxon>
        <taxon>Actinopterygii</taxon>
        <taxon>Neopterygii</taxon>
        <taxon>Teleostei</taxon>
        <taxon>Neoteleostei</taxon>
        <taxon>Acanthomorphata</taxon>
        <taxon>Carangaria</taxon>
        <taxon>Pleuronectiformes</taxon>
        <taxon>Pleuronectoidei</taxon>
        <taxon>Pleuronectidae</taxon>
        <taxon>Pleuronectes</taxon>
    </lineage>
</organism>
<proteinExistence type="predicted"/>
<feature type="compositionally biased region" description="Basic and acidic residues" evidence="1">
    <location>
        <begin position="134"/>
        <end position="145"/>
    </location>
</feature>
<protein>
    <submittedName>
        <fullName evidence="2">Uncharacterized protein</fullName>
    </submittedName>
</protein>